<dbReference type="PANTHER" id="PTHR30572:SF4">
    <property type="entry name" value="ABC TRANSPORTER PERMEASE YTRF"/>
    <property type="match status" value="1"/>
</dbReference>
<feature type="transmembrane region" description="Helical" evidence="7">
    <location>
        <begin position="72"/>
        <end position="94"/>
    </location>
</feature>
<evidence type="ECO:0000256" key="5">
    <source>
        <dbReference type="ARBA" id="ARBA00023136"/>
    </source>
</evidence>
<dbReference type="InterPro" id="IPR050250">
    <property type="entry name" value="Macrolide_Exporter_MacB"/>
</dbReference>
<comment type="similarity">
    <text evidence="6">Belongs to the ABC-4 integral membrane protein family.</text>
</comment>
<proteinExistence type="inferred from homology"/>
<feature type="transmembrane region" description="Helical" evidence="7">
    <location>
        <begin position="20"/>
        <end position="40"/>
    </location>
</feature>
<evidence type="ECO:0000256" key="1">
    <source>
        <dbReference type="ARBA" id="ARBA00004651"/>
    </source>
</evidence>
<feature type="transmembrane region" description="Helical" evidence="7">
    <location>
        <begin position="106"/>
        <end position="131"/>
    </location>
</feature>
<protein>
    <submittedName>
        <fullName evidence="9">FtsX-like permease family protein</fullName>
    </submittedName>
</protein>
<evidence type="ECO:0000313" key="10">
    <source>
        <dbReference type="Proteomes" id="UP000627166"/>
    </source>
</evidence>
<accession>A0ABR8YWE6</accession>
<keyword evidence="3 7" id="KW-0812">Transmembrane</keyword>
<dbReference type="EMBL" id="JACSQB010000147">
    <property type="protein sequence ID" value="MBD8048499.1"/>
    <property type="molecule type" value="Genomic_DNA"/>
</dbReference>
<dbReference type="PANTHER" id="PTHR30572">
    <property type="entry name" value="MEMBRANE COMPONENT OF TRANSPORTER-RELATED"/>
    <property type="match status" value="1"/>
</dbReference>
<comment type="caution">
    <text evidence="9">The sequence shown here is derived from an EMBL/GenBank/DDBJ whole genome shotgun (WGS) entry which is preliminary data.</text>
</comment>
<dbReference type="Proteomes" id="UP000627166">
    <property type="component" value="Unassembled WGS sequence"/>
</dbReference>
<keyword evidence="5 7" id="KW-0472">Membrane</keyword>
<comment type="subcellular location">
    <subcellularLocation>
        <location evidence="1">Cell membrane</location>
        <topology evidence="1">Multi-pass membrane protein</topology>
    </subcellularLocation>
</comment>
<feature type="domain" description="ABC3 transporter permease C-terminal" evidence="8">
    <location>
        <begin position="23"/>
        <end position="139"/>
    </location>
</feature>
<organism evidence="9 10">
    <name type="scientific">Clostridium faecium</name>
    <dbReference type="NCBI Taxonomy" id="2762223"/>
    <lineage>
        <taxon>Bacteria</taxon>
        <taxon>Bacillati</taxon>
        <taxon>Bacillota</taxon>
        <taxon>Clostridia</taxon>
        <taxon>Eubacteriales</taxon>
        <taxon>Clostridiaceae</taxon>
        <taxon>Clostridium</taxon>
    </lineage>
</organism>
<evidence type="ECO:0000313" key="9">
    <source>
        <dbReference type="EMBL" id="MBD8048499.1"/>
    </source>
</evidence>
<sequence length="148" mass="17087">MLGFLLYLPLSYRNRQTIVFTYTFIIMISLIAVANVFNTISTNIKLRRRELAMLRSVGMSDRDFQKMMNFECVFYGIRVLLFGLPIAVISSWLIHKGMVTEDMDFILPWASIGISVVGVLFIVFITMLYAINKIKKENIIDALRDDMT</sequence>
<dbReference type="Pfam" id="PF02687">
    <property type="entry name" value="FtsX"/>
    <property type="match status" value="1"/>
</dbReference>
<evidence type="ECO:0000259" key="8">
    <source>
        <dbReference type="Pfam" id="PF02687"/>
    </source>
</evidence>
<evidence type="ECO:0000256" key="2">
    <source>
        <dbReference type="ARBA" id="ARBA00022475"/>
    </source>
</evidence>
<keyword evidence="2" id="KW-1003">Cell membrane</keyword>
<evidence type="ECO:0000256" key="7">
    <source>
        <dbReference type="SAM" id="Phobius"/>
    </source>
</evidence>
<evidence type="ECO:0000256" key="6">
    <source>
        <dbReference type="ARBA" id="ARBA00038076"/>
    </source>
</evidence>
<keyword evidence="10" id="KW-1185">Reference proteome</keyword>
<name>A0ABR8YWE6_9CLOT</name>
<keyword evidence="4 7" id="KW-1133">Transmembrane helix</keyword>
<dbReference type="InterPro" id="IPR003838">
    <property type="entry name" value="ABC3_permease_C"/>
</dbReference>
<reference evidence="9 10" key="1">
    <citation type="submission" date="2020-08" db="EMBL/GenBank/DDBJ databases">
        <title>A Genomic Blueprint of the Chicken Gut Microbiome.</title>
        <authorList>
            <person name="Gilroy R."/>
            <person name="Ravi A."/>
            <person name="Getino M."/>
            <person name="Pursley I."/>
            <person name="Horton D.L."/>
            <person name="Alikhan N.-F."/>
            <person name="Baker D."/>
            <person name="Gharbi K."/>
            <person name="Hall N."/>
            <person name="Watson M."/>
            <person name="Adriaenssens E.M."/>
            <person name="Foster-Nyarko E."/>
            <person name="Jarju S."/>
            <person name="Secka A."/>
            <person name="Antonio M."/>
            <person name="Oren A."/>
            <person name="Chaudhuri R."/>
            <person name="La Ragione R.M."/>
            <person name="Hildebrand F."/>
            <person name="Pallen M.J."/>
        </authorList>
    </citation>
    <scope>NUCLEOTIDE SEQUENCE [LARGE SCALE GENOMIC DNA]</scope>
    <source>
        <strain evidence="9 10">N37</strain>
    </source>
</reference>
<evidence type="ECO:0000256" key="3">
    <source>
        <dbReference type="ARBA" id="ARBA00022692"/>
    </source>
</evidence>
<evidence type="ECO:0000256" key="4">
    <source>
        <dbReference type="ARBA" id="ARBA00022989"/>
    </source>
</evidence>
<gene>
    <name evidence="9" type="ORF">H9637_15905</name>
</gene>